<reference evidence="3" key="4">
    <citation type="submission" date="2020-09" db="EMBL/GenBank/DDBJ databases">
        <authorList>
            <person name="Sun Q."/>
            <person name="Ohkuma M."/>
        </authorList>
    </citation>
    <scope>NUCLEOTIDE SEQUENCE</scope>
    <source>
        <strain evidence="3">JCM 31740</strain>
    </source>
</reference>
<dbReference type="KEGG" id="sacd:HS1genome_1181"/>
<dbReference type="Proteomes" id="UP000616143">
    <property type="component" value="Unassembled WGS sequence"/>
</dbReference>
<protein>
    <submittedName>
        <fullName evidence="2">Uncharacterized protein</fullName>
    </submittedName>
</protein>
<reference evidence="4" key="2">
    <citation type="submission" date="2018-04" db="EMBL/GenBank/DDBJ databases">
        <title>Complete genome sequence of Sulfodiicoccus acidiphilus strain HS-1.</title>
        <authorList>
            <person name="Sakai H.D."/>
            <person name="Kurosawa N."/>
        </authorList>
    </citation>
    <scope>NUCLEOTIDE SEQUENCE [LARGE SCALE GENOMIC DNA]</scope>
    <source>
        <strain evidence="4">HS-1</strain>
    </source>
</reference>
<evidence type="ECO:0000313" key="4">
    <source>
        <dbReference type="Proteomes" id="UP000276741"/>
    </source>
</evidence>
<feature type="transmembrane region" description="Helical" evidence="1">
    <location>
        <begin position="15"/>
        <end position="35"/>
    </location>
</feature>
<evidence type="ECO:0000313" key="2">
    <source>
        <dbReference type="EMBL" id="BBD72792.1"/>
    </source>
</evidence>
<dbReference type="EMBL" id="AP018553">
    <property type="protein sequence ID" value="BBD72792.1"/>
    <property type="molecule type" value="Genomic_DNA"/>
</dbReference>
<proteinExistence type="predicted"/>
<reference evidence="2" key="3">
    <citation type="journal article" date="2019" name="BMC Res. Notes">
        <title>Complete genome sequence of the Sulfodiicoccus acidiphilus strain HS-1T, the first crenarchaeon that lacks polB3, isolated from an acidic hot spring in Ohwaku-dani, Hakone, Japan.</title>
        <authorList>
            <person name="Sakai H.D."/>
            <person name="Kurosawa N."/>
        </authorList>
    </citation>
    <scope>NUCLEOTIDE SEQUENCE</scope>
    <source>
        <strain evidence="2">HS-1</strain>
    </source>
</reference>
<sequence>MHNYLFYSLDTPNNVWFSTAVLLLGAVIVGIGMFISPETLGTKLAEEPEKITKEKPTTT</sequence>
<dbReference type="Proteomes" id="UP000276741">
    <property type="component" value="Chromosome"/>
</dbReference>
<evidence type="ECO:0000256" key="1">
    <source>
        <dbReference type="SAM" id="Phobius"/>
    </source>
</evidence>
<organism evidence="2 4">
    <name type="scientific">Sulfodiicoccus acidiphilus</name>
    <dbReference type="NCBI Taxonomy" id="1670455"/>
    <lineage>
        <taxon>Archaea</taxon>
        <taxon>Thermoproteota</taxon>
        <taxon>Thermoprotei</taxon>
        <taxon>Sulfolobales</taxon>
        <taxon>Sulfolobaceae</taxon>
        <taxon>Sulfodiicoccus</taxon>
    </lineage>
</organism>
<evidence type="ECO:0000313" key="3">
    <source>
        <dbReference type="EMBL" id="GGT99846.1"/>
    </source>
</evidence>
<reference evidence="3" key="1">
    <citation type="journal article" date="2014" name="Int. J. Syst. Evol. Microbiol.">
        <title>Complete genome sequence of Corynebacterium casei LMG S-19264T (=DSM 44701T), isolated from a smear-ripened cheese.</title>
        <authorList>
            <consortium name="US DOE Joint Genome Institute (JGI-PGF)"/>
            <person name="Walter F."/>
            <person name="Albersmeier A."/>
            <person name="Kalinowski J."/>
            <person name="Ruckert C."/>
        </authorList>
    </citation>
    <scope>NUCLEOTIDE SEQUENCE</scope>
    <source>
        <strain evidence="3">JCM 31740</strain>
    </source>
</reference>
<dbReference type="AlphaFoldDB" id="A0A348B3P0"/>
<dbReference type="EMBL" id="BMQS01000015">
    <property type="protein sequence ID" value="GGT99846.1"/>
    <property type="molecule type" value="Genomic_DNA"/>
</dbReference>
<name>A0A348B3P0_9CREN</name>
<gene>
    <name evidence="3" type="ORF">GCM10007116_16540</name>
    <name evidence="2" type="ORF">HS1genome_1181</name>
</gene>
<keyword evidence="4" id="KW-1185">Reference proteome</keyword>
<keyword evidence="1" id="KW-0812">Transmembrane</keyword>
<keyword evidence="1" id="KW-0472">Membrane</keyword>
<accession>A0A348B3P0</accession>
<keyword evidence="1" id="KW-1133">Transmembrane helix</keyword>